<dbReference type="Gene3D" id="3.40.50.2000">
    <property type="entry name" value="Glycogen Phosphorylase B"/>
    <property type="match status" value="1"/>
</dbReference>
<reference evidence="3" key="1">
    <citation type="journal article" date="2014" name="Front. Microbiol.">
        <title>High frequency of phylogenetically diverse reductive dehalogenase-homologous genes in deep subseafloor sedimentary metagenomes.</title>
        <authorList>
            <person name="Kawai M."/>
            <person name="Futagami T."/>
            <person name="Toyoda A."/>
            <person name="Takaki Y."/>
            <person name="Nishi S."/>
            <person name="Hori S."/>
            <person name="Arai W."/>
            <person name="Tsubouchi T."/>
            <person name="Morono Y."/>
            <person name="Uchiyama I."/>
            <person name="Ito T."/>
            <person name="Fujiyama A."/>
            <person name="Inagaki F."/>
            <person name="Takami H."/>
        </authorList>
    </citation>
    <scope>NUCLEOTIDE SEQUENCE</scope>
    <source>
        <strain evidence="3">Expedition CK06-06</strain>
    </source>
</reference>
<dbReference type="PANTHER" id="PTHR12526:SF510">
    <property type="entry name" value="D-INOSITOL 3-PHOSPHATE GLYCOSYLTRANSFERASE"/>
    <property type="match status" value="1"/>
</dbReference>
<evidence type="ECO:0008006" key="4">
    <source>
        <dbReference type="Google" id="ProtNLM"/>
    </source>
</evidence>
<dbReference type="GO" id="GO:0016757">
    <property type="term" value="F:glycosyltransferase activity"/>
    <property type="evidence" value="ECO:0007669"/>
    <property type="project" value="UniProtKB-KW"/>
</dbReference>
<name>X0W7G1_9ZZZZ</name>
<accession>X0W7G1</accession>
<gene>
    <name evidence="3" type="ORF">S01H1_38881</name>
</gene>
<protein>
    <recommendedName>
        <fullName evidence="4">Glycosyl transferase family 1 domain-containing protein</fullName>
    </recommendedName>
</protein>
<organism evidence="3">
    <name type="scientific">marine sediment metagenome</name>
    <dbReference type="NCBI Taxonomy" id="412755"/>
    <lineage>
        <taxon>unclassified sequences</taxon>
        <taxon>metagenomes</taxon>
        <taxon>ecological metagenomes</taxon>
    </lineage>
</organism>
<sequence>EKRTKWVLNAGDQIRRDIKSAQLWMLGSEKNPNIRFVDKYFRAPSPEVKRQFYNSVNVWLAPTMSEGLHMPPAEAMLTECPVVGTNAELSGMQDYLINDKTGIVSKNDYPSFFYAVKRLIKSPKRATEFGKNGRLRILELGTRRDNMMGLVNILEMGI</sequence>
<evidence type="ECO:0000256" key="2">
    <source>
        <dbReference type="ARBA" id="ARBA00022679"/>
    </source>
</evidence>
<dbReference type="AlphaFoldDB" id="X0W7G1"/>
<evidence type="ECO:0000313" key="3">
    <source>
        <dbReference type="EMBL" id="GAG08596.1"/>
    </source>
</evidence>
<keyword evidence="1" id="KW-0328">Glycosyltransferase</keyword>
<comment type="caution">
    <text evidence="3">The sequence shown here is derived from an EMBL/GenBank/DDBJ whole genome shotgun (WGS) entry which is preliminary data.</text>
</comment>
<dbReference type="SUPFAM" id="SSF53756">
    <property type="entry name" value="UDP-Glycosyltransferase/glycogen phosphorylase"/>
    <property type="match status" value="1"/>
</dbReference>
<proteinExistence type="predicted"/>
<dbReference type="PANTHER" id="PTHR12526">
    <property type="entry name" value="GLYCOSYLTRANSFERASE"/>
    <property type="match status" value="1"/>
</dbReference>
<dbReference type="Pfam" id="PF13692">
    <property type="entry name" value="Glyco_trans_1_4"/>
    <property type="match status" value="1"/>
</dbReference>
<evidence type="ECO:0000256" key="1">
    <source>
        <dbReference type="ARBA" id="ARBA00022676"/>
    </source>
</evidence>
<feature type="non-terminal residue" evidence="3">
    <location>
        <position position="1"/>
    </location>
</feature>
<keyword evidence="2" id="KW-0808">Transferase</keyword>
<dbReference type="EMBL" id="BARS01024499">
    <property type="protein sequence ID" value="GAG08596.1"/>
    <property type="molecule type" value="Genomic_DNA"/>
</dbReference>